<evidence type="ECO:0000313" key="2">
    <source>
        <dbReference type="Proteomes" id="UP000295257"/>
    </source>
</evidence>
<reference evidence="1 2" key="1">
    <citation type="journal article" date="2019" name="Appl. Microbiol. Biotechnol.">
        <title>Uncovering carbohydrate metabolism through a genotype-phenotype association study of 56 lactic acid bacteria genomes.</title>
        <authorList>
            <person name="Buron-Moles G."/>
            <person name="Chailyan A."/>
            <person name="Dolejs I."/>
            <person name="Forster J."/>
            <person name="Miks M.H."/>
        </authorList>
    </citation>
    <scope>NUCLEOTIDE SEQUENCE [LARGE SCALE GENOMIC DNA]</scope>
    <source>
        <strain evidence="1 2">ATCC 29644</strain>
    </source>
</reference>
<name>A0A4R5NCU3_9LACO</name>
<protein>
    <submittedName>
        <fullName evidence="1">Uncharacterized protein</fullName>
    </submittedName>
</protein>
<dbReference type="Proteomes" id="UP000295257">
    <property type="component" value="Unassembled WGS sequence"/>
</dbReference>
<organism evidence="1 2">
    <name type="scientific">Companilactobacillus farciminis</name>
    <dbReference type="NCBI Taxonomy" id="1612"/>
    <lineage>
        <taxon>Bacteria</taxon>
        <taxon>Bacillati</taxon>
        <taxon>Bacillota</taxon>
        <taxon>Bacilli</taxon>
        <taxon>Lactobacillales</taxon>
        <taxon>Lactobacillaceae</taxon>
        <taxon>Companilactobacillus</taxon>
    </lineage>
</organism>
<keyword evidence="2" id="KW-1185">Reference proteome</keyword>
<accession>A0A4R5NCU3</accession>
<gene>
    <name evidence="1" type="ORF">C5L30_000731</name>
</gene>
<evidence type="ECO:0000313" key="1">
    <source>
        <dbReference type="EMBL" id="TDG70954.1"/>
    </source>
</evidence>
<dbReference type="STRING" id="1612.ABB44_00340"/>
<dbReference type="AlphaFoldDB" id="A0A4R5NCU3"/>
<sequence length="38" mass="4538">MRIDIKSYLEDNGLTIYVIAKRISVIYLKTSRKEDNYD</sequence>
<proteinExistence type="predicted"/>
<dbReference type="EMBL" id="PUFN01000023">
    <property type="protein sequence ID" value="TDG70954.1"/>
    <property type="molecule type" value="Genomic_DNA"/>
</dbReference>
<comment type="caution">
    <text evidence="1">The sequence shown here is derived from an EMBL/GenBank/DDBJ whole genome shotgun (WGS) entry which is preliminary data.</text>
</comment>